<protein>
    <recommendedName>
        <fullName evidence="2">SnoaL-like domain-containing protein</fullName>
    </recommendedName>
</protein>
<dbReference type="AlphaFoldDB" id="F3YVQ7"/>
<proteinExistence type="predicted"/>
<dbReference type="Gene3D" id="3.10.450.50">
    <property type="match status" value="1"/>
</dbReference>
<evidence type="ECO:0000313" key="3">
    <source>
        <dbReference type="EMBL" id="EGJ48865.1"/>
    </source>
</evidence>
<evidence type="ECO:0000313" key="4">
    <source>
        <dbReference type="Proteomes" id="UP000007844"/>
    </source>
</evidence>
<feature type="chain" id="PRO_5003304503" description="SnoaL-like domain-containing protein" evidence="1">
    <location>
        <begin position="19"/>
        <end position="150"/>
    </location>
</feature>
<dbReference type="STRING" id="690850.Desaf_0512"/>
<evidence type="ECO:0000259" key="2">
    <source>
        <dbReference type="Pfam" id="PF13577"/>
    </source>
</evidence>
<dbReference type="InterPro" id="IPR037401">
    <property type="entry name" value="SnoaL-like"/>
</dbReference>
<sequence length="150" mass="17084">MPRFMPILAALIILAMLADPDRPAMTAQGNDRAAISGLISRYIQCFNARDTECLLDLYADHARIKVDDLSEDEWVGVDRYAARLQKKLDDYEERGARITSHDIEELRMSDRRAEIVISVTAEQSIFSKSFSGSFGLAKTIRGWRIIRDEF</sequence>
<dbReference type="Pfam" id="PF13577">
    <property type="entry name" value="SnoaL_4"/>
    <property type="match status" value="1"/>
</dbReference>
<dbReference type="KEGG" id="daf:Desaf_0512"/>
<dbReference type="SUPFAM" id="SSF54427">
    <property type="entry name" value="NTF2-like"/>
    <property type="match status" value="1"/>
</dbReference>
<organism evidence="3 4">
    <name type="scientific">Desulfocurvibacter africanus subsp. africanus str. Walvis Bay</name>
    <dbReference type="NCBI Taxonomy" id="690850"/>
    <lineage>
        <taxon>Bacteria</taxon>
        <taxon>Pseudomonadati</taxon>
        <taxon>Thermodesulfobacteriota</taxon>
        <taxon>Desulfovibrionia</taxon>
        <taxon>Desulfovibrionales</taxon>
        <taxon>Desulfovibrionaceae</taxon>
        <taxon>Desulfocurvibacter</taxon>
    </lineage>
</organism>
<reference evidence="3 4" key="1">
    <citation type="journal article" date="2011" name="J. Bacteriol.">
        <title>Genome sequence of the mercury-methylating and pleomorphic Desulfovibrio africanus Strain Walvis Bay.</title>
        <authorList>
            <person name="Brown S.D."/>
            <person name="Wall J.D."/>
            <person name="Kucken A.M."/>
            <person name="Gilmour C.C."/>
            <person name="Podar M."/>
            <person name="Brandt C.C."/>
            <person name="Teshima H."/>
            <person name="Detter J.C."/>
            <person name="Han C.S."/>
            <person name="Land M.L."/>
            <person name="Lucas S."/>
            <person name="Han J."/>
            <person name="Pennacchio L."/>
            <person name="Nolan M."/>
            <person name="Pitluck S."/>
            <person name="Woyke T."/>
            <person name="Goodwin L."/>
            <person name="Palumbo A.V."/>
            <person name="Elias D.A."/>
        </authorList>
    </citation>
    <scope>NUCLEOTIDE SEQUENCE [LARGE SCALE GENOMIC DNA]</scope>
    <source>
        <strain evidence="3 4">Walvis Bay</strain>
    </source>
</reference>
<keyword evidence="4" id="KW-1185">Reference proteome</keyword>
<evidence type="ECO:0000256" key="1">
    <source>
        <dbReference type="SAM" id="SignalP"/>
    </source>
</evidence>
<dbReference type="InterPro" id="IPR032710">
    <property type="entry name" value="NTF2-like_dom_sf"/>
</dbReference>
<accession>F3YVQ7</accession>
<dbReference type="EMBL" id="CP003221">
    <property type="protein sequence ID" value="EGJ48865.1"/>
    <property type="molecule type" value="Genomic_DNA"/>
</dbReference>
<dbReference type="Proteomes" id="UP000007844">
    <property type="component" value="Chromosome"/>
</dbReference>
<dbReference type="HOGENOM" id="CLU_1737566_0_0_7"/>
<keyword evidence="1" id="KW-0732">Signal</keyword>
<dbReference type="CDD" id="cd00531">
    <property type="entry name" value="NTF2_like"/>
    <property type="match status" value="1"/>
</dbReference>
<name>F3YVQ7_DESAF</name>
<dbReference type="RefSeq" id="WP_014258707.1">
    <property type="nucleotide sequence ID" value="NC_016629.1"/>
</dbReference>
<feature type="domain" description="SnoaL-like" evidence="2">
    <location>
        <begin position="30"/>
        <end position="104"/>
    </location>
</feature>
<gene>
    <name evidence="3" type="ORF">Desaf_0512</name>
</gene>
<feature type="signal peptide" evidence="1">
    <location>
        <begin position="1"/>
        <end position="18"/>
    </location>
</feature>